<gene>
    <name evidence="1" type="ORF">GSPATT00011956001</name>
</gene>
<evidence type="ECO:0000313" key="2">
    <source>
        <dbReference type="Proteomes" id="UP000000600"/>
    </source>
</evidence>
<dbReference type="RefSeq" id="XP_001443801.1">
    <property type="nucleotide sequence ID" value="XM_001443764.1"/>
</dbReference>
<dbReference type="SUPFAM" id="SSF50978">
    <property type="entry name" value="WD40 repeat-like"/>
    <property type="match status" value="1"/>
</dbReference>
<accession>A0D037</accession>
<reference evidence="1 2" key="1">
    <citation type="journal article" date="2006" name="Nature">
        <title>Global trends of whole-genome duplications revealed by the ciliate Paramecium tetraurelia.</title>
        <authorList>
            <consortium name="Genoscope"/>
            <person name="Aury J.-M."/>
            <person name="Jaillon O."/>
            <person name="Duret L."/>
            <person name="Noel B."/>
            <person name="Jubin C."/>
            <person name="Porcel B.M."/>
            <person name="Segurens B."/>
            <person name="Daubin V."/>
            <person name="Anthouard V."/>
            <person name="Aiach N."/>
            <person name="Arnaiz O."/>
            <person name="Billaut A."/>
            <person name="Beisson J."/>
            <person name="Blanc I."/>
            <person name="Bouhouche K."/>
            <person name="Camara F."/>
            <person name="Duharcourt S."/>
            <person name="Guigo R."/>
            <person name="Gogendeau D."/>
            <person name="Katinka M."/>
            <person name="Keller A.-M."/>
            <person name="Kissmehl R."/>
            <person name="Klotz C."/>
            <person name="Koll F."/>
            <person name="Le Moue A."/>
            <person name="Lepere C."/>
            <person name="Malinsky S."/>
            <person name="Nowacki M."/>
            <person name="Nowak J.K."/>
            <person name="Plattner H."/>
            <person name="Poulain J."/>
            <person name="Ruiz F."/>
            <person name="Serrano V."/>
            <person name="Zagulski M."/>
            <person name="Dessen P."/>
            <person name="Betermier M."/>
            <person name="Weissenbach J."/>
            <person name="Scarpelli C."/>
            <person name="Schachter V."/>
            <person name="Sperling L."/>
            <person name="Meyer E."/>
            <person name="Cohen J."/>
            <person name="Wincker P."/>
        </authorList>
    </citation>
    <scope>NUCLEOTIDE SEQUENCE [LARGE SCALE GENOMIC DNA]</scope>
    <source>
        <strain evidence="1 2">Stock d4-2</strain>
    </source>
</reference>
<keyword evidence="2" id="KW-1185">Reference proteome</keyword>
<organism evidence="1 2">
    <name type="scientific">Paramecium tetraurelia</name>
    <dbReference type="NCBI Taxonomy" id="5888"/>
    <lineage>
        <taxon>Eukaryota</taxon>
        <taxon>Sar</taxon>
        <taxon>Alveolata</taxon>
        <taxon>Ciliophora</taxon>
        <taxon>Intramacronucleata</taxon>
        <taxon>Oligohymenophorea</taxon>
        <taxon>Peniculida</taxon>
        <taxon>Parameciidae</taxon>
        <taxon>Paramecium</taxon>
    </lineage>
</organism>
<dbReference type="OMA" id="DEYYEIH"/>
<dbReference type="InterPro" id="IPR036322">
    <property type="entry name" value="WD40_repeat_dom_sf"/>
</dbReference>
<dbReference type="OrthoDB" id="305056at2759"/>
<dbReference type="HOGENOM" id="CLU_549169_0_0_1"/>
<protein>
    <submittedName>
        <fullName evidence="1">Uncharacterized protein</fullName>
    </submittedName>
</protein>
<evidence type="ECO:0000313" key="1">
    <source>
        <dbReference type="EMBL" id="CAK76404.1"/>
    </source>
</evidence>
<dbReference type="GeneID" id="5029585"/>
<dbReference type="InParanoid" id="A0D037"/>
<dbReference type="AlphaFoldDB" id="A0D037"/>
<sequence>MKNQITEKASINVRCDKCNRKNDLIAECCVVTSHTHTLICCHQCVKVLEKQQKLYVEQINDILSECEQIKQFIKCNNLVELISNSIFAKTLKMSKPLIELLKESKEFQQSSNVNGIQFKNYCKQRTIYKQLLEDHAIKDSIEKAFQNYKSTIRQYFYDEESTLFFSITIPQSKYSVLYFKVLSHYFLILKYFTQLEYLSQIDQEAAENIVMDQYEPSIYVSIYDLNSKTNIYEELLIQNLNLQFFNEELIKSYLFEQNKIIYICIKDEYYEIHLSPKQPPKQINNIKFDVISDNLIYLGLDTLVKFDPIEFEIIQQKQIFERNWQDNQFLISYDKKIHSFIMYSCPIQQENEIFEIIQLDSLRCTKRIIFANYDRYDYNSFSYHNSFNYLINISTVVLFRESHAKKSGFLILFNLQRNKIIRKIPIVYSKWLEKLDFLRNQSIICVKYKCDNLHLFQISTGRNILQFEQLQTYPIMQNEQLAVCIKQDNVKILKLAQ</sequence>
<name>A0D037_PARTE</name>
<dbReference type="EMBL" id="CT868241">
    <property type="protein sequence ID" value="CAK76404.1"/>
    <property type="molecule type" value="Genomic_DNA"/>
</dbReference>
<dbReference type="KEGG" id="ptm:GSPATT00011956001"/>
<dbReference type="Proteomes" id="UP000000600">
    <property type="component" value="Unassembled WGS sequence"/>
</dbReference>
<proteinExistence type="predicted"/>